<dbReference type="PANTHER" id="PTHR36453:SF1">
    <property type="entry name" value="RIGHT HANDED BETA HELIX DOMAIN-CONTAINING PROTEIN"/>
    <property type="match status" value="1"/>
</dbReference>
<dbReference type="AlphaFoldDB" id="A0A1J5QZG1"/>
<comment type="caution">
    <text evidence="2">The sequence shown here is derived from an EMBL/GenBank/DDBJ whole genome shotgun (WGS) entry which is preliminary data.</text>
</comment>
<dbReference type="InterPro" id="IPR012334">
    <property type="entry name" value="Pectin_lyas_fold"/>
</dbReference>
<reference evidence="2" key="1">
    <citation type="submission" date="2016-10" db="EMBL/GenBank/DDBJ databases">
        <title>Sequence of Gallionella enrichment culture.</title>
        <authorList>
            <person name="Poehlein A."/>
            <person name="Muehling M."/>
            <person name="Daniel R."/>
        </authorList>
    </citation>
    <scope>NUCLEOTIDE SEQUENCE</scope>
</reference>
<dbReference type="InterPro" id="IPR011050">
    <property type="entry name" value="Pectin_lyase_fold/virulence"/>
</dbReference>
<evidence type="ECO:0000313" key="2">
    <source>
        <dbReference type="EMBL" id="OIQ89105.1"/>
    </source>
</evidence>
<gene>
    <name evidence="2" type="ORF">GALL_290100</name>
</gene>
<dbReference type="PROSITE" id="PS51257">
    <property type="entry name" value="PROKAR_LIPOPROTEIN"/>
    <property type="match status" value="1"/>
</dbReference>
<dbReference type="PANTHER" id="PTHR36453">
    <property type="entry name" value="SECRETED PROTEIN-RELATED"/>
    <property type="match status" value="1"/>
</dbReference>
<proteinExistence type="predicted"/>
<dbReference type="InterPro" id="IPR053868">
    <property type="entry name" value="Pel9A-like_beta_helix"/>
</dbReference>
<feature type="domain" description="Pel9A-like right handed beta-helix region" evidence="1">
    <location>
        <begin position="19"/>
        <end position="81"/>
    </location>
</feature>
<accession>A0A1J5QZG1</accession>
<sequence>MKLKILSFGVLALFGACRCAARAYFVSPSGRDRNPGTLTQPFRTLQRAQQELRHPGGTVYLRGGVYYLPKTLVFTAQDSGTKDRPVVFEAYGNEQPVISGGVRLTGLQWRPFKNGIMQATVPTDLKSIQWGHDLTLDNDAWAGRR</sequence>
<organism evidence="2">
    <name type="scientific">mine drainage metagenome</name>
    <dbReference type="NCBI Taxonomy" id="410659"/>
    <lineage>
        <taxon>unclassified sequences</taxon>
        <taxon>metagenomes</taxon>
        <taxon>ecological metagenomes</taxon>
    </lineage>
</organism>
<dbReference type="Pfam" id="PF22842">
    <property type="entry name" value="Pel9A-like_beta_helix"/>
    <property type="match status" value="1"/>
</dbReference>
<protein>
    <recommendedName>
        <fullName evidence="1">Pel9A-like right handed beta-helix region domain-containing protein</fullName>
    </recommendedName>
</protein>
<evidence type="ECO:0000259" key="1">
    <source>
        <dbReference type="Pfam" id="PF22842"/>
    </source>
</evidence>
<name>A0A1J5QZG1_9ZZZZ</name>
<dbReference type="Gene3D" id="2.160.20.10">
    <property type="entry name" value="Single-stranded right-handed beta-helix, Pectin lyase-like"/>
    <property type="match status" value="1"/>
</dbReference>
<dbReference type="SUPFAM" id="SSF51126">
    <property type="entry name" value="Pectin lyase-like"/>
    <property type="match status" value="1"/>
</dbReference>
<dbReference type="EMBL" id="MLJW01000344">
    <property type="protein sequence ID" value="OIQ89105.1"/>
    <property type="molecule type" value="Genomic_DNA"/>
</dbReference>